<proteinExistence type="predicted"/>
<sequence length="115" mass="12285">MASAPRDPYRRTGHIPPVPLPTPRGELREDLSLIVTDGTRFYVPVFDVDPATGRAEFLGIALYEPTDPEGRAALAETVAQARCDGTDTVPVPFPVHADVDPDGCPAPVPRPRTGA</sequence>
<accession>A0ABP6WQP9</accession>
<organism evidence="2 3">
    <name type="scientific">Amycolatopsis ultiminotia</name>
    <dbReference type="NCBI Taxonomy" id="543629"/>
    <lineage>
        <taxon>Bacteria</taxon>
        <taxon>Bacillati</taxon>
        <taxon>Actinomycetota</taxon>
        <taxon>Actinomycetes</taxon>
        <taxon>Pseudonocardiales</taxon>
        <taxon>Pseudonocardiaceae</taxon>
        <taxon>Amycolatopsis</taxon>
    </lineage>
</organism>
<feature type="region of interest" description="Disordered" evidence="1">
    <location>
        <begin position="1"/>
        <end position="24"/>
    </location>
</feature>
<keyword evidence="3" id="KW-1185">Reference proteome</keyword>
<gene>
    <name evidence="2" type="ORF">GCM10022222_40270</name>
</gene>
<name>A0ABP6WQP9_9PSEU</name>
<dbReference type="EMBL" id="BAAAZN010000008">
    <property type="protein sequence ID" value="GAA3552587.1"/>
    <property type="molecule type" value="Genomic_DNA"/>
</dbReference>
<dbReference type="Proteomes" id="UP001500689">
    <property type="component" value="Unassembled WGS sequence"/>
</dbReference>
<reference evidence="3" key="1">
    <citation type="journal article" date="2019" name="Int. J. Syst. Evol. Microbiol.">
        <title>The Global Catalogue of Microorganisms (GCM) 10K type strain sequencing project: providing services to taxonomists for standard genome sequencing and annotation.</title>
        <authorList>
            <consortium name="The Broad Institute Genomics Platform"/>
            <consortium name="The Broad Institute Genome Sequencing Center for Infectious Disease"/>
            <person name="Wu L."/>
            <person name="Ma J."/>
        </authorList>
    </citation>
    <scope>NUCLEOTIDE SEQUENCE [LARGE SCALE GENOMIC DNA]</scope>
    <source>
        <strain evidence="3">JCM 16898</strain>
    </source>
</reference>
<comment type="caution">
    <text evidence="2">The sequence shown here is derived from an EMBL/GenBank/DDBJ whole genome shotgun (WGS) entry which is preliminary data.</text>
</comment>
<evidence type="ECO:0000256" key="1">
    <source>
        <dbReference type="SAM" id="MobiDB-lite"/>
    </source>
</evidence>
<dbReference type="RefSeq" id="WP_344861966.1">
    <property type="nucleotide sequence ID" value="NZ_BAAAZN010000008.1"/>
</dbReference>
<evidence type="ECO:0000313" key="3">
    <source>
        <dbReference type="Proteomes" id="UP001500689"/>
    </source>
</evidence>
<protein>
    <submittedName>
        <fullName evidence="2">Uncharacterized protein</fullName>
    </submittedName>
</protein>
<evidence type="ECO:0000313" key="2">
    <source>
        <dbReference type="EMBL" id="GAA3552587.1"/>
    </source>
</evidence>